<dbReference type="SUPFAM" id="SSF161029">
    <property type="entry name" value="Photosystem II reaction center protein T, PsbT"/>
    <property type="match status" value="1"/>
</dbReference>
<dbReference type="PANTHER" id="PTHR36411:SF2">
    <property type="entry name" value="PHOTOSYSTEM II REACTION CENTER PROTEIN T"/>
    <property type="match status" value="1"/>
</dbReference>
<dbReference type="PANTHER" id="PTHR36411">
    <property type="match status" value="1"/>
</dbReference>
<dbReference type="AlphaFoldDB" id="A0AAV6K8U5"/>
<proteinExistence type="inferred from homology"/>
<keyword evidence="2" id="KW-0934">Plastid</keyword>
<dbReference type="InterPro" id="IPR001743">
    <property type="entry name" value="PSII_PsbT"/>
</dbReference>
<keyword evidence="2" id="KW-0150">Chloroplast</keyword>
<dbReference type="InterPro" id="IPR037268">
    <property type="entry name" value="PSII_PsbT_sf"/>
</dbReference>
<evidence type="ECO:0008006" key="12">
    <source>
        <dbReference type="Google" id="ProtNLM"/>
    </source>
</evidence>
<dbReference type="EMBL" id="JACTNZ010000005">
    <property type="protein sequence ID" value="KAG5548888.1"/>
    <property type="molecule type" value="Genomic_DNA"/>
</dbReference>
<evidence type="ECO:0000256" key="3">
    <source>
        <dbReference type="ARBA" id="ARBA00022531"/>
    </source>
</evidence>
<reference evidence="10" key="1">
    <citation type="submission" date="2020-08" db="EMBL/GenBank/DDBJ databases">
        <title>Plant Genome Project.</title>
        <authorList>
            <person name="Zhang R.-G."/>
        </authorList>
    </citation>
    <scope>NUCLEOTIDE SEQUENCE</scope>
    <source>
        <strain evidence="10">WSP0</strain>
        <tissue evidence="10">Leaf</tissue>
    </source>
</reference>
<evidence type="ECO:0000256" key="8">
    <source>
        <dbReference type="ARBA" id="ARBA00023276"/>
    </source>
</evidence>
<keyword evidence="6" id="KW-0793">Thylakoid</keyword>
<keyword evidence="3" id="KW-0602">Photosynthesis</keyword>
<keyword evidence="5 9" id="KW-1133">Transmembrane helix</keyword>
<dbReference type="Pfam" id="PF01405">
    <property type="entry name" value="PsbT"/>
    <property type="match status" value="1"/>
</dbReference>
<sequence>MEALVYTFLLVSTLGIIFFAIFFREPPKVLTKKMKCFFIISIEVMSLPITSISPHVPRMDLLVVEKVAQKRYIRHTQ</sequence>
<dbReference type="GO" id="GO:0015979">
    <property type="term" value="P:photosynthesis"/>
    <property type="evidence" value="ECO:0007669"/>
    <property type="project" value="UniProtKB-KW"/>
</dbReference>
<dbReference type="HAMAP" id="MF_00808">
    <property type="entry name" value="PSII_PsbT"/>
    <property type="match status" value="1"/>
</dbReference>
<comment type="similarity">
    <text evidence="1">Belongs to the PsbT family.</text>
</comment>
<evidence type="ECO:0000313" key="11">
    <source>
        <dbReference type="Proteomes" id="UP000823749"/>
    </source>
</evidence>
<keyword evidence="11" id="KW-1185">Reference proteome</keyword>
<comment type="caution">
    <text evidence="10">The sequence shown here is derived from an EMBL/GenBank/DDBJ whole genome shotgun (WGS) entry which is preliminary data.</text>
</comment>
<evidence type="ECO:0000256" key="6">
    <source>
        <dbReference type="ARBA" id="ARBA00023078"/>
    </source>
</evidence>
<name>A0AAV6K8U5_9ERIC</name>
<evidence type="ECO:0000256" key="1">
    <source>
        <dbReference type="ARBA" id="ARBA00008658"/>
    </source>
</evidence>
<keyword evidence="7 9" id="KW-0472">Membrane</keyword>
<dbReference type="GO" id="GO:0005737">
    <property type="term" value="C:cytoplasm"/>
    <property type="evidence" value="ECO:0007669"/>
    <property type="project" value="UniProtKB-ARBA"/>
</dbReference>
<dbReference type="Proteomes" id="UP000823749">
    <property type="component" value="Chromosome 5"/>
</dbReference>
<evidence type="ECO:0000256" key="2">
    <source>
        <dbReference type="ARBA" id="ARBA00022528"/>
    </source>
</evidence>
<organism evidence="10 11">
    <name type="scientific">Rhododendron griersonianum</name>
    <dbReference type="NCBI Taxonomy" id="479676"/>
    <lineage>
        <taxon>Eukaryota</taxon>
        <taxon>Viridiplantae</taxon>
        <taxon>Streptophyta</taxon>
        <taxon>Embryophyta</taxon>
        <taxon>Tracheophyta</taxon>
        <taxon>Spermatophyta</taxon>
        <taxon>Magnoliopsida</taxon>
        <taxon>eudicotyledons</taxon>
        <taxon>Gunneridae</taxon>
        <taxon>Pentapetalae</taxon>
        <taxon>asterids</taxon>
        <taxon>Ericales</taxon>
        <taxon>Ericaceae</taxon>
        <taxon>Ericoideae</taxon>
        <taxon>Rhodoreae</taxon>
        <taxon>Rhododendron</taxon>
    </lineage>
</organism>
<dbReference type="GO" id="GO:0009539">
    <property type="term" value="C:photosystem II reaction center"/>
    <property type="evidence" value="ECO:0007669"/>
    <property type="project" value="InterPro"/>
</dbReference>
<gene>
    <name evidence="10" type="ORF">RHGRI_014298</name>
</gene>
<evidence type="ECO:0000256" key="7">
    <source>
        <dbReference type="ARBA" id="ARBA00023136"/>
    </source>
</evidence>
<keyword evidence="8" id="KW-0604">Photosystem II</keyword>
<evidence type="ECO:0000256" key="5">
    <source>
        <dbReference type="ARBA" id="ARBA00022989"/>
    </source>
</evidence>
<keyword evidence="4 9" id="KW-0812">Transmembrane</keyword>
<evidence type="ECO:0000256" key="4">
    <source>
        <dbReference type="ARBA" id="ARBA00022692"/>
    </source>
</evidence>
<evidence type="ECO:0000313" key="10">
    <source>
        <dbReference type="EMBL" id="KAG5548888.1"/>
    </source>
</evidence>
<evidence type="ECO:0000256" key="9">
    <source>
        <dbReference type="SAM" id="Phobius"/>
    </source>
</evidence>
<accession>A0AAV6K8U5</accession>
<feature type="transmembrane region" description="Helical" evidence="9">
    <location>
        <begin position="6"/>
        <end position="24"/>
    </location>
</feature>
<protein>
    <recommendedName>
        <fullName evidence="12">PSII-T</fullName>
    </recommendedName>
</protein>